<protein>
    <submittedName>
        <fullName evidence="1">Uncharacterized protein</fullName>
    </submittedName>
</protein>
<dbReference type="EMBL" id="KB446559">
    <property type="protein sequence ID" value="EME82442.1"/>
    <property type="molecule type" value="Genomic_DNA"/>
</dbReference>
<dbReference type="HOGENOM" id="CLU_2455684_0_0_1"/>
<dbReference type="Proteomes" id="UP000016932">
    <property type="component" value="Unassembled WGS sequence"/>
</dbReference>
<dbReference type="RefSeq" id="XP_007927808.1">
    <property type="nucleotide sequence ID" value="XM_007929617.1"/>
</dbReference>
<evidence type="ECO:0000313" key="2">
    <source>
        <dbReference type="Proteomes" id="UP000016932"/>
    </source>
</evidence>
<name>M3AZ08_PSEFD</name>
<evidence type="ECO:0000313" key="1">
    <source>
        <dbReference type="EMBL" id="EME82442.1"/>
    </source>
</evidence>
<proteinExistence type="predicted"/>
<organism evidence="1 2">
    <name type="scientific">Pseudocercospora fijiensis (strain CIRAD86)</name>
    <name type="common">Black leaf streak disease fungus</name>
    <name type="synonym">Mycosphaerella fijiensis</name>
    <dbReference type="NCBI Taxonomy" id="383855"/>
    <lineage>
        <taxon>Eukaryota</taxon>
        <taxon>Fungi</taxon>
        <taxon>Dikarya</taxon>
        <taxon>Ascomycota</taxon>
        <taxon>Pezizomycotina</taxon>
        <taxon>Dothideomycetes</taxon>
        <taxon>Dothideomycetidae</taxon>
        <taxon>Mycosphaerellales</taxon>
        <taxon>Mycosphaerellaceae</taxon>
        <taxon>Pseudocercospora</taxon>
    </lineage>
</organism>
<sequence length="89" mass="10709">MRTSSEMRLDGAHFYRQNSNIACDTQYINKIRASPILVQGYYWSTIRDLISRRRKGRDHFHQWPRALLTPLRHFLLPYATTIHRNVRPK</sequence>
<dbReference type="AlphaFoldDB" id="M3AZ08"/>
<accession>M3AZ08</accession>
<dbReference type="KEGG" id="pfj:MYCFIDRAFT_211622"/>
<reference evidence="1 2" key="1">
    <citation type="journal article" date="2012" name="PLoS Pathog.">
        <title>Diverse lifestyles and strategies of plant pathogenesis encoded in the genomes of eighteen Dothideomycetes fungi.</title>
        <authorList>
            <person name="Ohm R.A."/>
            <person name="Feau N."/>
            <person name="Henrissat B."/>
            <person name="Schoch C.L."/>
            <person name="Horwitz B.A."/>
            <person name="Barry K.W."/>
            <person name="Condon B.J."/>
            <person name="Copeland A.C."/>
            <person name="Dhillon B."/>
            <person name="Glaser F."/>
            <person name="Hesse C.N."/>
            <person name="Kosti I."/>
            <person name="LaButti K."/>
            <person name="Lindquist E.A."/>
            <person name="Lucas S."/>
            <person name="Salamov A.A."/>
            <person name="Bradshaw R.E."/>
            <person name="Ciuffetti L."/>
            <person name="Hamelin R.C."/>
            <person name="Kema G.H.J."/>
            <person name="Lawrence C."/>
            <person name="Scott J.A."/>
            <person name="Spatafora J.W."/>
            <person name="Turgeon B.G."/>
            <person name="de Wit P.J.G.M."/>
            <person name="Zhong S."/>
            <person name="Goodwin S.B."/>
            <person name="Grigoriev I.V."/>
        </authorList>
    </citation>
    <scope>NUCLEOTIDE SEQUENCE [LARGE SCALE GENOMIC DNA]</scope>
    <source>
        <strain evidence="1 2">CIRAD86</strain>
    </source>
</reference>
<keyword evidence="2" id="KW-1185">Reference proteome</keyword>
<dbReference type="VEuPathDB" id="FungiDB:MYCFIDRAFT_211622"/>
<gene>
    <name evidence="1" type="ORF">MYCFIDRAFT_183103</name>
</gene>